<dbReference type="PANTHER" id="PTHR10509">
    <property type="entry name" value="O-METHYLTRANSFERASE-RELATED"/>
    <property type="match status" value="1"/>
</dbReference>
<dbReference type="GO" id="GO:0008757">
    <property type="term" value="F:S-adenosylmethionine-dependent methyltransferase activity"/>
    <property type="evidence" value="ECO:0007669"/>
    <property type="project" value="TreeGrafter"/>
</dbReference>
<evidence type="ECO:0000313" key="5">
    <source>
        <dbReference type="Proteomes" id="UP000257055"/>
    </source>
</evidence>
<keyword evidence="5" id="KW-1185">Reference proteome</keyword>
<dbReference type="PROSITE" id="PS51682">
    <property type="entry name" value="SAM_OMT_I"/>
    <property type="match status" value="1"/>
</dbReference>
<accession>A0A3D8TTH7</accession>
<name>A0A3D8TTH7_9LIST</name>
<organism evidence="4 5">
    <name type="scientific">Listeria kieliensis</name>
    <dbReference type="NCBI Taxonomy" id="1621700"/>
    <lineage>
        <taxon>Bacteria</taxon>
        <taxon>Bacillati</taxon>
        <taxon>Bacillota</taxon>
        <taxon>Bacilli</taxon>
        <taxon>Bacillales</taxon>
        <taxon>Listeriaceae</taxon>
        <taxon>Listeria</taxon>
    </lineage>
</organism>
<evidence type="ECO:0000256" key="1">
    <source>
        <dbReference type="ARBA" id="ARBA00022603"/>
    </source>
</evidence>
<reference evidence="5" key="1">
    <citation type="submission" date="2015-04" db="EMBL/GenBank/DDBJ databases">
        <authorList>
            <person name="Schardt J."/>
            <person name="Mueller-Herbst S."/>
            <person name="Scherer S."/>
            <person name="Huptas C."/>
        </authorList>
    </citation>
    <scope>NUCLEOTIDE SEQUENCE [LARGE SCALE GENOMIC DNA]</scope>
    <source>
        <strain evidence="5">Kiel-L1</strain>
    </source>
</reference>
<dbReference type="EMBL" id="LARY01000001">
    <property type="protein sequence ID" value="RDX02281.1"/>
    <property type="molecule type" value="Genomic_DNA"/>
</dbReference>
<evidence type="ECO:0000313" key="4">
    <source>
        <dbReference type="EMBL" id="RDX02281.1"/>
    </source>
</evidence>
<evidence type="ECO:0000256" key="3">
    <source>
        <dbReference type="ARBA" id="ARBA00022691"/>
    </source>
</evidence>
<dbReference type="CDD" id="cd02440">
    <property type="entry name" value="AdoMet_MTases"/>
    <property type="match status" value="1"/>
</dbReference>
<gene>
    <name evidence="4" type="ORF">UR08_01780</name>
</gene>
<dbReference type="GO" id="GO:0032259">
    <property type="term" value="P:methylation"/>
    <property type="evidence" value="ECO:0007669"/>
    <property type="project" value="UniProtKB-KW"/>
</dbReference>
<dbReference type="SUPFAM" id="SSF53335">
    <property type="entry name" value="S-adenosyl-L-methionine-dependent methyltransferases"/>
    <property type="match status" value="1"/>
</dbReference>
<keyword evidence="3" id="KW-0949">S-adenosyl-L-methionine</keyword>
<dbReference type="InterPro" id="IPR002935">
    <property type="entry name" value="SAM_O-MeTrfase"/>
</dbReference>
<dbReference type="Pfam" id="PF01596">
    <property type="entry name" value="Methyltransf_3"/>
    <property type="match status" value="1"/>
</dbReference>
<dbReference type="Proteomes" id="UP000257055">
    <property type="component" value="Unassembled WGS sequence"/>
</dbReference>
<comment type="caution">
    <text evidence="4">The sequence shown here is derived from an EMBL/GenBank/DDBJ whole genome shotgun (WGS) entry which is preliminary data.</text>
</comment>
<sequence>MLDKFTEVDEKLMSLLVKQDDFLVRALQNSQAAGLPPIEVSPAQGQFLYLLTKLSGAKRVLEIGTLAGYSTLFFAKGLRNEANSEIVTLEYDPQIAKVAQKNFEGSPYQEKIRLLVGEAKNSLAELVQENVEPFDIIFIDADKASNPLYLDYSLQLAKNGSLIIADNIIREGEILNEHSLDERVLGIQEYLEKIAAEPSLESVAIATVGIKGIDGFSLSIVTK</sequence>
<dbReference type="AlphaFoldDB" id="A0A3D8TTH7"/>
<dbReference type="InterPro" id="IPR029063">
    <property type="entry name" value="SAM-dependent_MTases_sf"/>
</dbReference>
<proteinExistence type="predicted"/>
<evidence type="ECO:0000256" key="2">
    <source>
        <dbReference type="ARBA" id="ARBA00022679"/>
    </source>
</evidence>
<protein>
    <submittedName>
        <fullName evidence="4">Methyltransferase</fullName>
    </submittedName>
</protein>
<keyword evidence="1 4" id="KW-0489">Methyltransferase</keyword>
<keyword evidence="2 4" id="KW-0808">Transferase</keyword>
<dbReference type="RefSeq" id="WP_115751956.1">
    <property type="nucleotide sequence ID" value="NZ_LARY01000001.1"/>
</dbReference>
<dbReference type="GO" id="GO:0008171">
    <property type="term" value="F:O-methyltransferase activity"/>
    <property type="evidence" value="ECO:0007669"/>
    <property type="project" value="InterPro"/>
</dbReference>
<dbReference type="Gene3D" id="3.40.50.150">
    <property type="entry name" value="Vaccinia Virus protein VP39"/>
    <property type="match status" value="1"/>
</dbReference>
<dbReference type="PANTHER" id="PTHR10509:SF14">
    <property type="entry name" value="CAFFEOYL-COA O-METHYLTRANSFERASE 3-RELATED"/>
    <property type="match status" value="1"/>
</dbReference>
<dbReference type="InterPro" id="IPR050362">
    <property type="entry name" value="Cation-dep_OMT"/>
</dbReference>